<protein>
    <recommendedName>
        <fullName evidence="3">OmpA-like domain-containing protein</fullName>
    </recommendedName>
</protein>
<evidence type="ECO:0000259" key="3">
    <source>
        <dbReference type="PROSITE" id="PS51123"/>
    </source>
</evidence>
<dbReference type="PROSITE" id="PS51123">
    <property type="entry name" value="OMPA_2"/>
    <property type="match status" value="1"/>
</dbReference>
<keyword evidence="1" id="KW-0472">Membrane</keyword>
<reference evidence="4" key="1">
    <citation type="submission" date="2019-12" db="EMBL/GenBank/DDBJ databases">
        <authorList>
            <person name="Cremers G."/>
        </authorList>
    </citation>
    <scope>NUCLEOTIDE SEQUENCE</scope>
    <source>
        <strain evidence="4">Vvax</strain>
    </source>
</reference>
<dbReference type="InterPro" id="IPR036737">
    <property type="entry name" value="OmpA-like_sf"/>
</dbReference>
<accession>A0A679J0D3</accession>
<organism evidence="4">
    <name type="scientific">Variovorax paradoxus</name>
    <dbReference type="NCBI Taxonomy" id="34073"/>
    <lineage>
        <taxon>Bacteria</taxon>
        <taxon>Pseudomonadati</taxon>
        <taxon>Pseudomonadota</taxon>
        <taxon>Betaproteobacteria</taxon>
        <taxon>Burkholderiales</taxon>
        <taxon>Comamonadaceae</taxon>
        <taxon>Variovorax</taxon>
    </lineage>
</organism>
<sequence>MTRGHSTTATTRPRTPNPIQRADMRRRKLPQRMTLAGAVTAACLSMGMAAAQDAAPQHDAVRGRMLDRAAADPRAVEIDGARHLPRSSERELPKATFVLGDDRAPVAAAPAAAVAAPAVLAEHSDAGTPHFGSGTDSLAPADRAQLDRIADQVKGHAGLRFEIVGHTDTQPLSARSRERFADNHALGLARAQQAARYLTQRLGLPEAAASATSRGPDAPVAVPAADPANWAANRRVEVRVFWRDAPVATAAVAPAAEPGICRTFTAFGTDAAPLRLSVDGELVTGDGAAGTTSADRQRCVDVQLERNQLRLQYDNLSQPRRLSASAWPTTVVAGDTVRFAGYSNYLLFTAKAELRVYTANDVMQRRLLSTVPLDAGLRGEWQVPEGLAERLAEGATGKLYYRVRVYDRQGRFDETDDLSLTLAKRHKPETGTPPDAARELLRGYGNNNIAIANIPLSAGTVTASGAAIRPGESVRALGFAVPVDESGRFVFQQLVPRRVQTGEIAVTDAQGATRAYRRDFDLPTSDWFFVGQADLTVGSNSVSGPAAIMTNDKNRYGGGGWSEGRIAGYAKGQLNDRWTLTASVDTEERPLKELFRNLDRKDPTSLFRRFDPEDSWSTFGDDSTTVEDAPTQGRFYLRVDDGRSQAMWGNFKLNFGDTELTRVSRGLYGFHGRYLGEESTAFGEARLKIDAFAAEPGTLAAREEFRGTGGSLYYLRNQDITRGAERVSLEIRDRDSGFVLKRTQLVPSSDYEIDYLQGRVLLSAPLPSLSDDGSLVRAGGLTGMPTYLVVDYEYTPLATSLDTLAVGGRVSWWANDHVGVGVTASRQDQIGGDQRLAGADITLRKTENTYFKGEFARSKGPGTSQLDSTDGGFSFTGRNGALTSGLGNGPTGNANAWRLEGQADLGDFDIRGGGRVSAYAQSRDAGFSAPGQYASNATRQVGVQATVPFGEKGENGELRLKADRRDERDGYNSSVLDAQYAVALSPSWKLGLGMRYDDKTGDALITSPSLPTTQAVSGERADATVQLEYTGSDSWSAYGFAQKTLRRTGTRLENDRLGLGGRYRINDKLALRGELSTGDGGLAGKAGVDYQYDDRSSLYMTYVADTGRTDENLIGRGGSLVTGVRSRVGDGLTLFTEHRQATGTQPGLTHAYGVQYAPDTRWTFGVNFENGWIGAETLGATRREAVAFTTGYSSERLKYSGGLEYRKDRTTAETRTSWLVKNSFSWKVDDDARWIGKFNWADSDSTTGTLAAAKYTEAMLGYALRPALNDRLNLLFKYTYLYDLSSPGQVVSGGVDSTLGTVSTTGIDYQQRSHVFAIDATWDLSERWTLGGKYAWRRGELRASRDNSSPWFKSSAELAVLRVDWKLVRNWDWMLEWRSLRAKELQDRKNGWVTAAYYHVNENLKVGVGYNFTDYSDNLTDMSYRSKGWFLNVLGKF</sequence>
<dbReference type="InterPro" id="IPR050330">
    <property type="entry name" value="Bact_OuterMem_StrucFunc"/>
</dbReference>
<gene>
    <name evidence="4" type="ORF">VVAX_01221</name>
</gene>
<evidence type="ECO:0000256" key="2">
    <source>
        <dbReference type="SAM" id="MobiDB-lite"/>
    </source>
</evidence>
<dbReference type="GO" id="GO:0016020">
    <property type="term" value="C:membrane"/>
    <property type="evidence" value="ECO:0007669"/>
    <property type="project" value="UniProtKB-UniRule"/>
</dbReference>
<dbReference type="CDD" id="cd07185">
    <property type="entry name" value="OmpA_C-like"/>
    <property type="match status" value="1"/>
</dbReference>
<dbReference type="Pfam" id="PF00691">
    <property type="entry name" value="OmpA"/>
    <property type="match status" value="1"/>
</dbReference>
<dbReference type="PANTHER" id="PTHR30329">
    <property type="entry name" value="STATOR ELEMENT OF FLAGELLAR MOTOR COMPLEX"/>
    <property type="match status" value="1"/>
</dbReference>
<dbReference type="EMBL" id="LR743507">
    <property type="protein sequence ID" value="CAA2101381.1"/>
    <property type="molecule type" value="Genomic_DNA"/>
</dbReference>
<evidence type="ECO:0000256" key="1">
    <source>
        <dbReference type="PROSITE-ProRule" id="PRU00473"/>
    </source>
</evidence>
<proteinExistence type="predicted"/>
<dbReference type="Gene3D" id="3.30.1330.60">
    <property type="entry name" value="OmpA-like domain"/>
    <property type="match status" value="1"/>
</dbReference>
<dbReference type="InterPro" id="IPR006665">
    <property type="entry name" value="OmpA-like"/>
</dbReference>
<dbReference type="SUPFAM" id="SSF103088">
    <property type="entry name" value="OmpA-like"/>
    <property type="match status" value="1"/>
</dbReference>
<dbReference type="SUPFAM" id="SSF56935">
    <property type="entry name" value="Porins"/>
    <property type="match status" value="1"/>
</dbReference>
<dbReference type="PANTHER" id="PTHR30329:SF21">
    <property type="entry name" value="LIPOPROTEIN YIAD-RELATED"/>
    <property type="match status" value="1"/>
</dbReference>
<evidence type="ECO:0000313" key="4">
    <source>
        <dbReference type="EMBL" id="CAA2101381.1"/>
    </source>
</evidence>
<feature type="domain" description="OmpA-like" evidence="3">
    <location>
        <begin position="118"/>
        <end position="244"/>
    </location>
</feature>
<name>A0A679J0D3_VARPD</name>
<feature type="region of interest" description="Disordered" evidence="2">
    <location>
        <begin position="1"/>
        <end position="28"/>
    </location>
</feature>